<dbReference type="HOGENOM" id="CLU_650668_0_0_1"/>
<keyword evidence="3" id="KW-1185">Reference proteome</keyword>
<feature type="compositionally biased region" description="Low complexity" evidence="1">
    <location>
        <begin position="199"/>
        <end position="208"/>
    </location>
</feature>
<dbReference type="EMBL" id="JMKJ01000144">
    <property type="protein sequence ID" value="KGG51991.1"/>
    <property type="molecule type" value="Genomic_DNA"/>
</dbReference>
<sequence length="422" mass="47395">MPLNSFEFDAPKWHDFSRPSFIQKQKMLLQLLDASCSIVSSDSYAFEADFAEMYSESSSWFEVPHPEHEELVSGMADCNLDSKNLVRIKLGPPLRKLPVDRISNELSFTEDVSFGSESPVSMHKTTSLNEIMSSPAFTPIRPKRLRTTQGISMSSPISSGSSSASKTLFYSPKNMLNWMCNREHEYSSSSRSPSTSSSFLSDSFFSASPQPKLSPKRTLRDEYYDNEGDTSAEHIYTNGETPITLNDENEIDMAPVSKLLQAFLDKRHQQHQHTTTFPCSGSEKLPTSPSPSPNFKTLQTNPCSPPDKLENIFTHPVEQGKANNKQENAPIPHVEPVPPKQTLCFASIQQQLLNKKNEDPCHSNRQKINPRWNHVGVASIAQQKAHPEKTPDQMEELLSILAEHNAKVRNPCAAINIRNFSR</sequence>
<protein>
    <submittedName>
        <fullName evidence="2">Uncharacterized protein</fullName>
    </submittedName>
</protein>
<accession>A0A098VW78</accession>
<reference evidence="2 3" key="1">
    <citation type="submission" date="2014-04" db="EMBL/GenBank/DDBJ databases">
        <title>A new species of microsporidia sheds light on the evolution of extreme parasitism.</title>
        <authorList>
            <person name="Haag K.L."/>
            <person name="James T.Y."/>
            <person name="Larsson R."/>
            <person name="Schaer T.M."/>
            <person name="Refardt D."/>
            <person name="Pombert J.-F."/>
            <person name="Ebert D."/>
        </authorList>
    </citation>
    <scope>NUCLEOTIDE SEQUENCE [LARGE SCALE GENOMIC DNA]</scope>
    <source>
        <strain evidence="2 3">UGP3</strain>
        <tissue evidence="2">Spores</tissue>
    </source>
</reference>
<comment type="caution">
    <text evidence="2">The sequence shown here is derived from an EMBL/GenBank/DDBJ whole genome shotgun (WGS) entry which is preliminary data.</text>
</comment>
<name>A0A098VW78_9MICR</name>
<feature type="region of interest" description="Disordered" evidence="1">
    <location>
        <begin position="269"/>
        <end position="299"/>
    </location>
</feature>
<dbReference type="VEuPathDB" id="MicrosporidiaDB:DI09_22p160"/>
<evidence type="ECO:0000256" key="1">
    <source>
        <dbReference type="SAM" id="MobiDB-lite"/>
    </source>
</evidence>
<gene>
    <name evidence="2" type="ORF">DI09_22p160</name>
</gene>
<evidence type="ECO:0000313" key="3">
    <source>
        <dbReference type="Proteomes" id="UP000029725"/>
    </source>
</evidence>
<organism evidence="2 3">
    <name type="scientific">Mitosporidium daphniae</name>
    <dbReference type="NCBI Taxonomy" id="1485682"/>
    <lineage>
        <taxon>Eukaryota</taxon>
        <taxon>Fungi</taxon>
        <taxon>Fungi incertae sedis</taxon>
        <taxon>Microsporidia</taxon>
        <taxon>Mitosporidium</taxon>
    </lineage>
</organism>
<evidence type="ECO:0000313" key="2">
    <source>
        <dbReference type="EMBL" id="KGG51991.1"/>
    </source>
</evidence>
<dbReference type="AlphaFoldDB" id="A0A098VW78"/>
<dbReference type="GeneID" id="25259117"/>
<feature type="region of interest" description="Disordered" evidence="1">
    <location>
        <begin position="199"/>
        <end position="219"/>
    </location>
</feature>
<dbReference type="Proteomes" id="UP000029725">
    <property type="component" value="Unassembled WGS sequence"/>
</dbReference>
<proteinExistence type="predicted"/>
<dbReference type="RefSeq" id="XP_013238418.1">
    <property type="nucleotide sequence ID" value="XM_013382964.1"/>
</dbReference>